<gene>
    <name evidence="1" type="ORF">BDM02DRAFT_276018</name>
</gene>
<comment type="caution">
    <text evidence="1">The sequence shown here is derived from an EMBL/GenBank/DDBJ whole genome shotgun (WGS) entry which is preliminary data.</text>
</comment>
<evidence type="ECO:0000313" key="2">
    <source>
        <dbReference type="Proteomes" id="UP000886501"/>
    </source>
</evidence>
<dbReference type="Proteomes" id="UP000886501">
    <property type="component" value="Unassembled WGS sequence"/>
</dbReference>
<evidence type="ECO:0000313" key="1">
    <source>
        <dbReference type="EMBL" id="KAF9646238.1"/>
    </source>
</evidence>
<protein>
    <submittedName>
        <fullName evidence="1">Uncharacterized protein</fullName>
    </submittedName>
</protein>
<sequence length="186" mass="20606">MLLECSSKDGISITEEEIHPFLSFGKLTTLNLSSSCTEERCGVQLYDSIVSRLAMALPQLTSLMLGDIPCKTSTSDVTIKSLVALSTHCVDLDVLRLHFNANDILSRGAYANSETRKFTCKLRTLSVGSQPLPSNHDDILLVTFTILRIFPHVENITSAEGDWELVRRGVELFRKAHRIVPPSTTD</sequence>
<organism evidence="1 2">
    <name type="scientific">Thelephora ganbajun</name>
    <name type="common">Ganba fungus</name>
    <dbReference type="NCBI Taxonomy" id="370292"/>
    <lineage>
        <taxon>Eukaryota</taxon>
        <taxon>Fungi</taxon>
        <taxon>Dikarya</taxon>
        <taxon>Basidiomycota</taxon>
        <taxon>Agaricomycotina</taxon>
        <taxon>Agaricomycetes</taxon>
        <taxon>Thelephorales</taxon>
        <taxon>Thelephoraceae</taxon>
        <taxon>Thelephora</taxon>
    </lineage>
</organism>
<accession>A0ACB6ZAG8</accession>
<reference evidence="1" key="2">
    <citation type="journal article" date="2020" name="Nat. Commun.">
        <title>Large-scale genome sequencing of mycorrhizal fungi provides insights into the early evolution of symbiotic traits.</title>
        <authorList>
            <person name="Miyauchi S."/>
            <person name="Kiss E."/>
            <person name="Kuo A."/>
            <person name="Drula E."/>
            <person name="Kohler A."/>
            <person name="Sanchez-Garcia M."/>
            <person name="Morin E."/>
            <person name="Andreopoulos B."/>
            <person name="Barry K.W."/>
            <person name="Bonito G."/>
            <person name="Buee M."/>
            <person name="Carver A."/>
            <person name="Chen C."/>
            <person name="Cichocki N."/>
            <person name="Clum A."/>
            <person name="Culley D."/>
            <person name="Crous P.W."/>
            <person name="Fauchery L."/>
            <person name="Girlanda M."/>
            <person name="Hayes R.D."/>
            <person name="Keri Z."/>
            <person name="LaButti K."/>
            <person name="Lipzen A."/>
            <person name="Lombard V."/>
            <person name="Magnuson J."/>
            <person name="Maillard F."/>
            <person name="Murat C."/>
            <person name="Nolan M."/>
            <person name="Ohm R.A."/>
            <person name="Pangilinan J."/>
            <person name="Pereira M.F."/>
            <person name="Perotto S."/>
            <person name="Peter M."/>
            <person name="Pfister S."/>
            <person name="Riley R."/>
            <person name="Sitrit Y."/>
            <person name="Stielow J.B."/>
            <person name="Szollosi G."/>
            <person name="Zifcakova L."/>
            <person name="Stursova M."/>
            <person name="Spatafora J.W."/>
            <person name="Tedersoo L."/>
            <person name="Vaario L.M."/>
            <person name="Yamada A."/>
            <person name="Yan M."/>
            <person name="Wang P."/>
            <person name="Xu J."/>
            <person name="Bruns T."/>
            <person name="Baldrian P."/>
            <person name="Vilgalys R."/>
            <person name="Dunand C."/>
            <person name="Henrissat B."/>
            <person name="Grigoriev I.V."/>
            <person name="Hibbett D."/>
            <person name="Nagy L.G."/>
            <person name="Martin F.M."/>
        </authorList>
    </citation>
    <scope>NUCLEOTIDE SEQUENCE</scope>
    <source>
        <strain evidence="1">P2</strain>
    </source>
</reference>
<dbReference type="EMBL" id="MU118064">
    <property type="protein sequence ID" value="KAF9646238.1"/>
    <property type="molecule type" value="Genomic_DNA"/>
</dbReference>
<name>A0ACB6ZAG8_THEGA</name>
<proteinExistence type="predicted"/>
<keyword evidence="2" id="KW-1185">Reference proteome</keyword>
<reference evidence="1" key="1">
    <citation type="submission" date="2019-10" db="EMBL/GenBank/DDBJ databases">
        <authorList>
            <consortium name="DOE Joint Genome Institute"/>
            <person name="Kuo A."/>
            <person name="Miyauchi S."/>
            <person name="Kiss E."/>
            <person name="Drula E."/>
            <person name="Kohler A."/>
            <person name="Sanchez-Garcia M."/>
            <person name="Andreopoulos B."/>
            <person name="Barry K.W."/>
            <person name="Bonito G."/>
            <person name="Buee M."/>
            <person name="Carver A."/>
            <person name="Chen C."/>
            <person name="Cichocki N."/>
            <person name="Clum A."/>
            <person name="Culley D."/>
            <person name="Crous P.W."/>
            <person name="Fauchery L."/>
            <person name="Girlanda M."/>
            <person name="Hayes R."/>
            <person name="Keri Z."/>
            <person name="Labutti K."/>
            <person name="Lipzen A."/>
            <person name="Lombard V."/>
            <person name="Magnuson J."/>
            <person name="Maillard F."/>
            <person name="Morin E."/>
            <person name="Murat C."/>
            <person name="Nolan M."/>
            <person name="Ohm R."/>
            <person name="Pangilinan J."/>
            <person name="Pereira M."/>
            <person name="Perotto S."/>
            <person name="Peter M."/>
            <person name="Riley R."/>
            <person name="Sitrit Y."/>
            <person name="Stielow B."/>
            <person name="Szollosi G."/>
            <person name="Zifcakova L."/>
            <person name="Stursova M."/>
            <person name="Spatafora J.W."/>
            <person name="Tedersoo L."/>
            <person name="Vaario L.-M."/>
            <person name="Yamada A."/>
            <person name="Yan M."/>
            <person name="Wang P."/>
            <person name="Xu J."/>
            <person name="Bruns T."/>
            <person name="Baldrian P."/>
            <person name="Vilgalys R."/>
            <person name="Henrissat B."/>
            <person name="Grigoriev I.V."/>
            <person name="Hibbett D."/>
            <person name="Nagy L.G."/>
            <person name="Martin F.M."/>
        </authorList>
    </citation>
    <scope>NUCLEOTIDE SEQUENCE</scope>
    <source>
        <strain evidence="1">P2</strain>
    </source>
</reference>